<gene>
    <name evidence="1" type="ORF">SPELUC_LOCUS9591</name>
</gene>
<reference evidence="1" key="1">
    <citation type="submission" date="2021-06" db="EMBL/GenBank/DDBJ databases">
        <authorList>
            <person name="Kallberg Y."/>
            <person name="Tangrot J."/>
            <person name="Rosling A."/>
        </authorList>
    </citation>
    <scope>NUCLEOTIDE SEQUENCE</scope>
    <source>
        <strain evidence="1">28 12/20/2015</strain>
    </source>
</reference>
<proteinExistence type="predicted"/>
<accession>A0ACA9NPG0</accession>
<dbReference type="EMBL" id="CAJVPW010016371">
    <property type="protein sequence ID" value="CAG8669415.1"/>
    <property type="molecule type" value="Genomic_DNA"/>
</dbReference>
<organism evidence="1 2">
    <name type="scientific">Cetraspora pellucida</name>
    <dbReference type="NCBI Taxonomy" id="1433469"/>
    <lineage>
        <taxon>Eukaryota</taxon>
        <taxon>Fungi</taxon>
        <taxon>Fungi incertae sedis</taxon>
        <taxon>Mucoromycota</taxon>
        <taxon>Glomeromycotina</taxon>
        <taxon>Glomeromycetes</taxon>
        <taxon>Diversisporales</taxon>
        <taxon>Gigasporaceae</taxon>
        <taxon>Cetraspora</taxon>
    </lineage>
</organism>
<protein>
    <submittedName>
        <fullName evidence="1">4673_t:CDS:1</fullName>
    </submittedName>
</protein>
<comment type="caution">
    <text evidence="1">The sequence shown here is derived from an EMBL/GenBank/DDBJ whole genome shotgun (WGS) entry which is preliminary data.</text>
</comment>
<dbReference type="Proteomes" id="UP000789366">
    <property type="component" value="Unassembled WGS sequence"/>
</dbReference>
<feature type="non-terminal residue" evidence="1">
    <location>
        <position position="1"/>
    </location>
</feature>
<evidence type="ECO:0000313" key="1">
    <source>
        <dbReference type="EMBL" id="CAG8669415.1"/>
    </source>
</evidence>
<evidence type="ECO:0000313" key="2">
    <source>
        <dbReference type="Proteomes" id="UP000789366"/>
    </source>
</evidence>
<name>A0ACA9NPG0_9GLOM</name>
<keyword evidence="2" id="KW-1185">Reference proteome</keyword>
<sequence>IRNELNNLVKKDKLKPVLVPELSEKNIDIFFEDTNEESEDEQKEVNEQIEAVNVNDEDQSIIEEYFDFALFEREQEESSFIKQAHDHSIVQQNDTENEEWSIKDIIKNQ</sequence>